<sequence>MIRAVFDELMARRTPPGKPIGETALLCFWRSRTELRAEPKVKPVDMIKLGLENQVFSYVEERLILGPSNPQVSDTAPLGEKRPEPEILVPIRRIVYNAASY</sequence>
<evidence type="ECO:0000313" key="1">
    <source>
        <dbReference type="EMBL" id="KAJ3577829.1"/>
    </source>
</evidence>
<dbReference type="EMBL" id="JANPWZ010000304">
    <property type="protein sequence ID" value="KAJ3577829.1"/>
    <property type="molecule type" value="Genomic_DNA"/>
</dbReference>
<proteinExistence type="predicted"/>
<reference evidence="1" key="1">
    <citation type="submission" date="2022-07" db="EMBL/GenBank/DDBJ databases">
        <title>Genome Sequence of Xylaria arbuscula.</title>
        <authorList>
            <person name="Buettner E."/>
        </authorList>
    </citation>
    <scope>NUCLEOTIDE SEQUENCE</scope>
    <source>
        <strain evidence="1">VT107</strain>
    </source>
</reference>
<keyword evidence="2" id="KW-1185">Reference proteome</keyword>
<accession>A0A9W8NJ76</accession>
<protein>
    <submittedName>
        <fullName evidence="1">Uncharacterized protein</fullName>
    </submittedName>
</protein>
<organism evidence="1 2">
    <name type="scientific">Xylaria arbuscula</name>
    <dbReference type="NCBI Taxonomy" id="114810"/>
    <lineage>
        <taxon>Eukaryota</taxon>
        <taxon>Fungi</taxon>
        <taxon>Dikarya</taxon>
        <taxon>Ascomycota</taxon>
        <taxon>Pezizomycotina</taxon>
        <taxon>Sordariomycetes</taxon>
        <taxon>Xylariomycetidae</taxon>
        <taxon>Xylariales</taxon>
        <taxon>Xylariaceae</taxon>
        <taxon>Xylaria</taxon>
    </lineage>
</organism>
<name>A0A9W8NJ76_9PEZI</name>
<comment type="caution">
    <text evidence="1">The sequence shown here is derived from an EMBL/GenBank/DDBJ whole genome shotgun (WGS) entry which is preliminary data.</text>
</comment>
<gene>
    <name evidence="1" type="ORF">NPX13_g2741</name>
</gene>
<dbReference type="Proteomes" id="UP001148614">
    <property type="component" value="Unassembled WGS sequence"/>
</dbReference>
<evidence type="ECO:0000313" key="2">
    <source>
        <dbReference type="Proteomes" id="UP001148614"/>
    </source>
</evidence>
<dbReference type="AlphaFoldDB" id="A0A9W8NJ76"/>